<dbReference type="InterPro" id="IPR027094">
    <property type="entry name" value="Mitofusin_fam"/>
</dbReference>
<evidence type="ECO:0000313" key="8">
    <source>
        <dbReference type="EMBL" id="EDV28513.1"/>
    </source>
</evidence>
<feature type="transmembrane region" description="Helical" evidence="6">
    <location>
        <begin position="379"/>
        <end position="398"/>
    </location>
</feature>
<keyword evidence="5 6" id="KW-0472">Membrane</keyword>
<dbReference type="GO" id="GO:0016197">
    <property type="term" value="P:endosomal transport"/>
    <property type="evidence" value="ECO:0000318"/>
    <property type="project" value="GO_Central"/>
</dbReference>
<dbReference type="GO" id="GO:0006897">
    <property type="term" value="P:endocytosis"/>
    <property type="evidence" value="ECO:0000318"/>
    <property type="project" value="GO_Central"/>
</dbReference>
<dbReference type="InterPro" id="IPR045063">
    <property type="entry name" value="Dynamin_N"/>
</dbReference>
<dbReference type="PANTHER" id="PTHR10465">
    <property type="entry name" value="TRANSMEMBRANE GTPASE FZO1"/>
    <property type="match status" value="1"/>
</dbReference>
<dbReference type="Gene3D" id="3.40.50.300">
    <property type="entry name" value="P-loop containing nucleotide triphosphate hydrolases"/>
    <property type="match status" value="1"/>
</dbReference>
<dbReference type="eggNOG" id="KOG1954">
    <property type="taxonomic scope" value="Eukaryota"/>
</dbReference>
<dbReference type="OMA" id="SEYLCTE"/>
<accession>B3RJK8</accession>
<keyword evidence="6" id="KW-1133">Transmembrane helix</keyword>
<dbReference type="KEGG" id="tad:TRIADDRAFT_18756"/>
<keyword evidence="9" id="KW-1185">Reference proteome</keyword>
<dbReference type="Pfam" id="PF00350">
    <property type="entry name" value="Dynamin_N"/>
    <property type="match status" value="1"/>
</dbReference>
<dbReference type="RefSeq" id="XP_002107715.1">
    <property type="nucleotide sequence ID" value="XM_002107679.1"/>
</dbReference>
<evidence type="ECO:0000256" key="3">
    <source>
        <dbReference type="ARBA" id="ARBA00022801"/>
    </source>
</evidence>
<evidence type="ECO:0000256" key="2">
    <source>
        <dbReference type="ARBA" id="ARBA00022741"/>
    </source>
</evidence>
<organism evidence="8 9">
    <name type="scientific">Trichoplax adhaerens</name>
    <name type="common">Trichoplax reptans</name>
    <dbReference type="NCBI Taxonomy" id="10228"/>
    <lineage>
        <taxon>Eukaryota</taxon>
        <taxon>Metazoa</taxon>
        <taxon>Placozoa</taxon>
        <taxon>Uniplacotomia</taxon>
        <taxon>Trichoplacea</taxon>
        <taxon>Trichoplacidae</taxon>
        <taxon>Trichoplax</taxon>
    </lineage>
</organism>
<gene>
    <name evidence="8" type="ORF">TRIADDRAFT_18756</name>
</gene>
<keyword evidence="6" id="KW-0812">Transmembrane</keyword>
<dbReference type="GO" id="GO:0003924">
    <property type="term" value="F:GTPase activity"/>
    <property type="evidence" value="ECO:0007669"/>
    <property type="project" value="InterPro"/>
</dbReference>
<dbReference type="PANTHER" id="PTHR10465:SF4">
    <property type="entry name" value="DYNAMIN N-TERMINAL DOMAIN-CONTAINING PROTEIN"/>
    <property type="match status" value="1"/>
</dbReference>
<feature type="domain" description="Dynamin N-terminal" evidence="7">
    <location>
        <begin position="58"/>
        <end position="179"/>
    </location>
</feature>
<feature type="transmembrane region" description="Helical" evidence="6">
    <location>
        <begin position="325"/>
        <end position="344"/>
    </location>
</feature>
<keyword evidence="4" id="KW-0342">GTP-binding</keyword>
<dbReference type="GO" id="GO:0005886">
    <property type="term" value="C:plasma membrane"/>
    <property type="evidence" value="ECO:0000318"/>
    <property type="project" value="GO_Central"/>
</dbReference>
<keyword evidence="2" id="KW-0547">Nucleotide-binding</keyword>
<dbReference type="CTD" id="6748930"/>
<proteinExistence type="predicted"/>
<name>B3RJK8_TRIAD</name>
<dbReference type="InterPro" id="IPR027417">
    <property type="entry name" value="P-loop_NTPase"/>
</dbReference>
<evidence type="ECO:0000256" key="6">
    <source>
        <dbReference type="SAM" id="Phobius"/>
    </source>
</evidence>
<comment type="subcellular location">
    <subcellularLocation>
        <location evidence="1">Membrane</location>
    </subcellularLocation>
</comment>
<dbReference type="PhylomeDB" id="B3RJK8"/>
<evidence type="ECO:0000256" key="5">
    <source>
        <dbReference type="ARBA" id="ARBA00023136"/>
    </source>
</evidence>
<dbReference type="OrthoDB" id="1716625at2759"/>
<reference evidence="8 9" key="1">
    <citation type="journal article" date="2008" name="Nature">
        <title>The Trichoplax genome and the nature of placozoans.</title>
        <authorList>
            <person name="Srivastava M."/>
            <person name="Begovic E."/>
            <person name="Chapman J."/>
            <person name="Putnam N.H."/>
            <person name="Hellsten U."/>
            <person name="Kawashima T."/>
            <person name="Kuo A."/>
            <person name="Mitros T."/>
            <person name="Salamov A."/>
            <person name="Carpenter M.L."/>
            <person name="Signorovitch A.Y."/>
            <person name="Moreno M.A."/>
            <person name="Kamm K."/>
            <person name="Grimwood J."/>
            <person name="Schmutz J."/>
            <person name="Shapiro H."/>
            <person name="Grigoriev I.V."/>
            <person name="Buss L.W."/>
            <person name="Schierwater B."/>
            <person name="Dellaporta S.L."/>
            <person name="Rokhsar D.S."/>
        </authorList>
    </citation>
    <scope>NUCLEOTIDE SEQUENCE [LARGE SCALE GENOMIC DNA]</scope>
    <source>
        <strain evidence="8 9">Grell-BS-1999</strain>
    </source>
</reference>
<dbReference type="GeneID" id="6748930"/>
<dbReference type="SUPFAM" id="SSF52540">
    <property type="entry name" value="P-loop containing nucleoside triphosphate hydrolases"/>
    <property type="match status" value="1"/>
</dbReference>
<protein>
    <recommendedName>
        <fullName evidence="7">Dynamin N-terminal domain-containing protein</fullName>
    </recommendedName>
</protein>
<evidence type="ECO:0000259" key="7">
    <source>
        <dbReference type="Pfam" id="PF00350"/>
    </source>
</evidence>
<dbReference type="InParanoid" id="B3RJK8"/>
<dbReference type="GO" id="GO:0005525">
    <property type="term" value="F:GTP binding"/>
    <property type="evidence" value="ECO:0007669"/>
    <property type="project" value="UniProtKB-KW"/>
</dbReference>
<evidence type="ECO:0000313" key="9">
    <source>
        <dbReference type="Proteomes" id="UP000009022"/>
    </source>
</evidence>
<dbReference type="GO" id="GO:0030674">
    <property type="term" value="F:protein-macromolecule adaptor activity"/>
    <property type="evidence" value="ECO:0000318"/>
    <property type="project" value="GO_Central"/>
</dbReference>
<sequence>MSKKQRISSNPTEKATLSLNERILRECHGLYADQDKGLVSMAKSLDLSLLTPRNKITVLLIGNHSAGKSSFINWYVEEHVQKTGVAIETQGFTFVTSGKKRETLTGNATLHLYPHFKPLQRFEGVVEYLTTEISTSKQKKFSVITFIDTPGLVDGDMLYPFDVDKTIEWLGNMADLIFVFFDPIGQALCKRTLNIVQTLNGKHGDRLRFYLSKADTAGTETDRQASSTRVMMQITQELCKRPGLNKTGFDMPTIYVPSMTSGKPIRCENQIEDVCKTVEKTISQTIQNTLNSLEKDCQKIADAVDEKLRINAENSSYNLKARGKGFIFGFFGLTLPLLILVAWLTSLPVINKVLGSELTDTLKSYLVCTMNFEGIQNKLINYFHCGILLLLDTDYILYMRCCYRLKDTMSRKQIRRMMEVQSYVTGHVKTKKEQLYQEYLTQSIGSTDLS</sequence>
<evidence type="ECO:0000256" key="1">
    <source>
        <dbReference type="ARBA" id="ARBA00004370"/>
    </source>
</evidence>
<dbReference type="EMBL" id="DS985241">
    <property type="protein sequence ID" value="EDV28513.1"/>
    <property type="molecule type" value="Genomic_DNA"/>
</dbReference>
<dbReference type="GO" id="GO:0005737">
    <property type="term" value="C:cytoplasm"/>
    <property type="evidence" value="ECO:0000318"/>
    <property type="project" value="GO_Central"/>
</dbReference>
<dbReference type="Proteomes" id="UP000009022">
    <property type="component" value="Unassembled WGS sequence"/>
</dbReference>
<dbReference type="STRING" id="10228.B3RJK8"/>
<dbReference type="HOGENOM" id="CLU_049463_0_0_1"/>
<keyword evidence="3" id="KW-0378">Hydrolase</keyword>
<evidence type="ECO:0000256" key="4">
    <source>
        <dbReference type="ARBA" id="ARBA00023134"/>
    </source>
</evidence>
<dbReference type="GO" id="GO:0007005">
    <property type="term" value="P:mitochondrion organization"/>
    <property type="evidence" value="ECO:0007669"/>
    <property type="project" value="UniProtKB-ARBA"/>
</dbReference>
<dbReference type="AlphaFoldDB" id="B3RJK8"/>